<proteinExistence type="inferred from homology"/>
<dbReference type="InterPro" id="IPR036396">
    <property type="entry name" value="Cyt_P450_sf"/>
</dbReference>
<dbReference type="GO" id="GO:0020037">
    <property type="term" value="F:heme binding"/>
    <property type="evidence" value="ECO:0007669"/>
    <property type="project" value="InterPro"/>
</dbReference>
<comment type="cofactor">
    <cofactor evidence="1 7">
        <name>heme</name>
        <dbReference type="ChEBI" id="CHEBI:30413"/>
    </cofactor>
</comment>
<dbReference type="InterPro" id="IPR001128">
    <property type="entry name" value="Cyt_P450"/>
</dbReference>
<evidence type="ECO:0000313" key="9">
    <source>
        <dbReference type="EMBL" id="CAG5155613.1"/>
    </source>
</evidence>
<dbReference type="GO" id="GO:0004497">
    <property type="term" value="F:monooxygenase activity"/>
    <property type="evidence" value="ECO:0007669"/>
    <property type="project" value="UniProtKB-KW"/>
</dbReference>
<dbReference type="SUPFAM" id="SSF48264">
    <property type="entry name" value="Cytochrome P450"/>
    <property type="match status" value="1"/>
</dbReference>
<feature type="binding site" description="axial binding residue" evidence="7">
    <location>
        <position position="401"/>
    </location>
    <ligand>
        <name>heme</name>
        <dbReference type="ChEBI" id="CHEBI:30413"/>
    </ligand>
    <ligandPart>
        <name>Fe</name>
        <dbReference type="ChEBI" id="CHEBI:18248"/>
    </ligandPart>
</feature>
<dbReference type="Pfam" id="PF00067">
    <property type="entry name" value="p450"/>
    <property type="match status" value="1"/>
</dbReference>
<dbReference type="PRINTS" id="PR00385">
    <property type="entry name" value="P450"/>
</dbReference>
<dbReference type="PRINTS" id="PR00463">
    <property type="entry name" value="EP450I"/>
</dbReference>
<organism evidence="9 10">
    <name type="scientific">Alternaria atra</name>
    <dbReference type="NCBI Taxonomy" id="119953"/>
    <lineage>
        <taxon>Eukaryota</taxon>
        <taxon>Fungi</taxon>
        <taxon>Dikarya</taxon>
        <taxon>Ascomycota</taxon>
        <taxon>Pezizomycotina</taxon>
        <taxon>Dothideomycetes</taxon>
        <taxon>Pleosporomycetidae</taxon>
        <taxon>Pleosporales</taxon>
        <taxon>Pleosporineae</taxon>
        <taxon>Pleosporaceae</taxon>
        <taxon>Alternaria</taxon>
        <taxon>Alternaria sect. Ulocladioides</taxon>
    </lineage>
</organism>
<dbReference type="AlphaFoldDB" id="A0A8J2MYL7"/>
<evidence type="ECO:0000256" key="5">
    <source>
        <dbReference type="ARBA" id="ARBA00023004"/>
    </source>
</evidence>
<evidence type="ECO:0008006" key="11">
    <source>
        <dbReference type="Google" id="ProtNLM"/>
    </source>
</evidence>
<gene>
    <name evidence="9" type="ORF">ALTATR162_LOCUS3747</name>
</gene>
<keyword evidence="4 8" id="KW-0560">Oxidoreductase</keyword>
<sequence length="457" mass="52414">MAIISFTNVAISLAALYVATRIYYTATTGAHRRALSKKHGCLPAPQRQNTVFPSFLPTFGLDFIVSRYRNFKSHTVLQAWPAARSAAHSHTIHFTLFGLKDLFITDEPENVKCDGSEVDLQPLFHELTMDIATEFLFGRSMNMLDRTVERTDVREFVEAFEYAGDPMLNENQERWGWLGLFMKDGKRERCIEYMNEFTDKLIEEELALHQANSKDEMKAKKDGRYIFLYELFLATQDKTVIRSELLNILLAGRDTTAALLSNLLWELSRQPEMLSRLRLEIAQILCDDDDYRPRVLTYEELKSLKYLRALINESQRLYPIVPANSRSAHHDTILPRGGGPDGTQPLLVPKGSYVMYHSWGMHRRTDIFGEDADVFDPERWLKGNLRLGWGYIPFSGGPRVCIGQNFALTEVMFVVVQLVRRFDLVQKDFEAWREKLTIIAVGDGGCKVGLLNRRKGT</sequence>
<dbReference type="Gene3D" id="1.10.630.10">
    <property type="entry name" value="Cytochrome P450"/>
    <property type="match status" value="1"/>
</dbReference>
<keyword evidence="7 8" id="KW-0349">Heme</keyword>
<dbReference type="GeneID" id="67015337"/>
<evidence type="ECO:0000313" key="10">
    <source>
        <dbReference type="Proteomes" id="UP000676310"/>
    </source>
</evidence>
<keyword evidence="10" id="KW-1185">Reference proteome</keyword>
<keyword evidence="3 7" id="KW-0479">Metal-binding</keyword>
<comment type="caution">
    <text evidence="9">The sequence shown here is derived from an EMBL/GenBank/DDBJ whole genome shotgun (WGS) entry which is preliminary data.</text>
</comment>
<name>A0A8J2MYL7_9PLEO</name>
<evidence type="ECO:0000256" key="8">
    <source>
        <dbReference type="RuleBase" id="RU000461"/>
    </source>
</evidence>
<evidence type="ECO:0000256" key="1">
    <source>
        <dbReference type="ARBA" id="ARBA00001971"/>
    </source>
</evidence>
<dbReference type="RefSeq" id="XP_043167290.1">
    <property type="nucleotide sequence ID" value="XM_043311355.1"/>
</dbReference>
<evidence type="ECO:0000256" key="3">
    <source>
        <dbReference type="ARBA" id="ARBA00022723"/>
    </source>
</evidence>
<keyword evidence="5 7" id="KW-0408">Iron</keyword>
<evidence type="ECO:0000256" key="2">
    <source>
        <dbReference type="ARBA" id="ARBA00010617"/>
    </source>
</evidence>
<dbReference type="GO" id="GO:0005506">
    <property type="term" value="F:iron ion binding"/>
    <property type="evidence" value="ECO:0007669"/>
    <property type="project" value="InterPro"/>
</dbReference>
<keyword evidence="6 8" id="KW-0503">Monooxygenase</keyword>
<dbReference type="PANTHER" id="PTHR24287">
    <property type="entry name" value="P450, PUTATIVE (EUROFUNG)-RELATED"/>
    <property type="match status" value="1"/>
</dbReference>
<dbReference type="GO" id="GO:0016705">
    <property type="term" value="F:oxidoreductase activity, acting on paired donors, with incorporation or reduction of molecular oxygen"/>
    <property type="evidence" value="ECO:0007669"/>
    <property type="project" value="InterPro"/>
</dbReference>
<reference evidence="9" key="1">
    <citation type="submission" date="2021-05" db="EMBL/GenBank/DDBJ databases">
        <authorList>
            <person name="Stam R."/>
        </authorList>
    </citation>
    <scope>NUCLEOTIDE SEQUENCE</scope>
    <source>
        <strain evidence="9">CS162</strain>
    </source>
</reference>
<dbReference type="InterPro" id="IPR017972">
    <property type="entry name" value="Cyt_P450_CS"/>
</dbReference>
<accession>A0A8J2MYL7</accession>
<evidence type="ECO:0000256" key="7">
    <source>
        <dbReference type="PIRSR" id="PIRSR602401-1"/>
    </source>
</evidence>
<dbReference type="PANTHER" id="PTHR24287:SF17">
    <property type="entry name" value="P450, PUTATIVE (EUROFUNG)-RELATED"/>
    <property type="match status" value="1"/>
</dbReference>
<dbReference type="PROSITE" id="PS00086">
    <property type="entry name" value="CYTOCHROME_P450"/>
    <property type="match status" value="1"/>
</dbReference>
<dbReference type="InterPro" id="IPR047146">
    <property type="entry name" value="Cyt_P450_E_CYP52_fungi"/>
</dbReference>
<comment type="similarity">
    <text evidence="2 8">Belongs to the cytochrome P450 family.</text>
</comment>
<dbReference type="OrthoDB" id="1470350at2759"/>
<dbReference type="EMBL" id="CAJRGZ010000017">
    <property type="protein sequence ID" value="CAG5155613.1"/>
    <property type="molecule type" value="Genomic_DNA"/>
</dbReference>
<dbReference type="Proteomes" id="UP000676310">
    <property type="component" value="Unassembled WGS sequence"/>
</dbReference>
<evidence type="ECO:0000256" key="4">
    <source>
        <dbReference type="ARBA" id="ARBA00023002"/>
    </source>
</evidence>
<dbReference type="InterPro" id="IPR002401">
    <property type="entry name" value="Cyt_P450_E_grp-I"/>
</dbReference>
<protein>
    <recommendedName>
        <fullName evidence="11">Cytochrome P450</fullName>
    </recommendedName>
</protein>
<evidence type="ECO:0000256" key="6">
    <source>
        <dbReference type="ARBA" id="ARBA00023033"/>
    </source>
</evidence>